<dbReference type="EMBL" id="CAJFCJ010000014">
    <property type="protein sequence ID" value="CAD5121667.1"/>
    <property type="molecule type" value="Genomic_DNA"/>
</dbReference>
<name>A0A7I8VZA3_9ANNE</name>
<dbReference type="Gene3D" id="3.60.10.10">
    <property type="entry name" value="Endonuclease/exonuclease/phosphatase"/>
    <property type="match status" value="1"/>
</dbReference>
<dbReference type="SUPFAM" id="SSF56219">
    <property type="entry name" value="DNase I-like"/>
    <property type="match status" value="1"/>
</dbReference>
<dbReference type="Proteomes" id="UP000549394">
    <property type="component" value="Unassembled WGS sequence"/>
</dbReference>
<evidence type="ECO:0000313" key="9">
    <source>
        <dbReference type="Proteomes" id="UP000549394"/>
    </source>
</evidence>
<dbReference type="EC" id="3.1.4.12" evidence="2"/>
<proteinExistence type="inferred from homology"/>
<evidence type="ECO:0000259" key="7">
    <source>
        <dbReference type="Pfam" id="PF03372"/>
    </source>
</evidence>
<evidence type="ECO:0000256" key="1">
    <source>
        <dbReference type="ARBA" id="ARBA00006335"/>
    </source>
</evidence>
<dbReference type="GO" id="GO:0005576">
    <property type="term" value="C:extracellular region"/>
    <property type="evidence" value="ECO:0007669"/>
    <property type="project" value="InterPro"/>
</dbReference>
<evidence type="ECO:0000313" key="8">
    <source>
        <dbReference type="EMBL" id="CAD5121667.1"/>
    </source>
</evidence>
<dbReference type="InterPro" id="IPR036691">
    <property type="entry name" value="Endo/exonu/phosph_ase_sf"/>
</dbReference>
<comment type="similarity">
    <text evidence="1">Belongs to the neutral sphingomyelinase family.</text>
</comment>
<dbReference type="PANTHER" id="PTHR16320:SF23">
    <property type="entry name" value="SPHINGOMYELINASE C 1"/>
    <property type="match status" value="1"/>
</dbReference>
<gene>
    <name evidence="8" type="ORF">DGYR_LOCUS9588</name>
</gene>
<evidence type="ECO:0000256" key="5">
    <source>
        <dbReference type="ARBA" id="ARBA00049371"/>
    </source>
</evidence>
<evidence type="ECO:0000256" key="3">
    <source>
        <dbReference type="ARBA" id="ARBA00022729"/>
    </source>
</evidence>
<dbReference type="AlphaFoldDB" id="A0A7I8VZA3"/>
<dbReference type="InterPro" id="IPR005135">
    <property type="entry name" value="Endo/exonuclease/phosphatase"/>
</dbReference>
<dbReference type="InterPro" id="IPR038772">
    <property type="entry name" value="Sph/SMPD2-like"/>
</dbReference>
<comment type="caution">
    <text evidence="8">The sequence shown here is derived from an EMBL/GenBank/DDBJ whole genome shotgun (WGS) entry which is preliminary data.</text>
</comment>
<comment type="catalytic activity">
    <reaction evidence="5">
        <text>N-(hexadecanoyl)-sphing-4-enine-1-phosphocholine + H2O = N-hexadecanoylsphing-4-enine + phosphocholine + H(+)</text>
        <dbReference type="Rhea" id="RHEA:45644"/>
        <dbReference type="ChEBI" id="CHEBI:15377"/>
        <dbReference type="ChEBI" id="CHEBI:15378"/>
        <dbReference type="ChEBI" id="CHEBI:72959"/>
        <dbReference type="ChEBI" id="CHEBI:78646"/>
        <dbReference type="ChEBI" id="CHEBI:295975"/>
    </reaction>
    <physiologicalReaction direction="left-to-right" evidence="5">
        <dbReference type="Rhea" id="RHEA:45645"/>
    </physiologicalReaction>
</comment>
<feature type="signal peptide" evidence="6">
    <location>
        <begin position="1"/>
        <end position="18"/>
    </location>
</feature>
<organism evidence="8 9">
    <name type="scientific">Dimorphilus gyrociliatus</name>
    <dbReference type="NCBI Taxonomy" id="2664684"/>
    <lineage>
        <taxon>Eukaryota</taxon>
        <taxon>Metazoa</taxon>
        <taxon>Spiralia</taxon>
        <taxon>Lophotrochozoa</taxon>
        <taxon>Annelida</taxon>
        <taxon>Polychaeta</taxon>
        <taxon>Polychaeta incertae sedis</taxon>
        <taxon>Dinophilidae</taxon>
        <taxon>Dimorphilus</taxon>
    </lineage>
</organism>
<feature type="domain" description="Endonuclease/exonuclease/phosphatase" evidence="7">
    <location>
        <begin position="129"/>
        <end position="347"/>
    </location>
</feature>
<reference evidence="8 9" key="1">
    <citation type="submission" date="2020-08" db="EMBL/GenBank/DDBJ databases">
        <authorList>
            <person name="Hejnol A."/>
        </authorList>
    </citation>
    <scope>NUCLEOTIDE SEQUENCE [LARGE SCALE GENOMIC DNA]</scope>
</reference>
<dbReference type="CDD" id="cd09078">
    <property type="entry name" value="nSMase"/>
    <property type="match status" value="1"/>
</dbReference>
<feature type="chain" id="PRO_5029900892" description="sphingomyelin phosphodiesterase" evidence="6">
    <location>
        <begin position="19"/>
        <end position="409"/>
    </location>
</feature>
<keyword evidence="4" id="KW-0378">Hydrolase</keyword>
<protein>
    <recommendedName>
        <fullName evidence="2">sphingomyelin phosphodiesterase</fullName>
        <ecNumber evidence="2">3.1.4.12</ecNumber>
    </recommendedName>
</protein>
<accession>A0A7I8VZA3</accession>
<evidence type="ECO:0000256" key="4">
    <source>
        <dbReference type="ARBA" id="ARBA00022801"/>
    </source>
</evidence>
<keyword evidence="9" id="KW-1185">Reference proteome</keyword>
<dbReference type="PANTHER" id="PTHR16320">
    <property type="entry name" value="SPHINGOMYELINASE FAMILY MEMBER"/>
    <property type="match status" value="1"/>
</dbReference>
<dbReference type="Pfam" id="PF03372">
    <property type="entry name" value="Exo_endo_phos"/>
    <property type="match status" value="1"/>
</dbReference>
<evidence type="ECO:0000256" key="6">
    <source>
        <dbReference type="SAM" id="SignalP"/>
    </source>
</evidence>
<keyword evidence="3 6" id="KW-0732">Signal</keyword>
<dbReference type="GO" id="GO:0004767">
    <property type="term" value="F:sphingomyelin phosphodiesterase activity"/>
    <property type="evidence" value="ECO:0007669"/>
    <property type="project" value="UniProtKB-EC"/>
</dbReference>
<sequence length="409" mass="46470">MTFLQIFYISLSVGIVNCCIRPSPPCSFSQRRNPVTGRCIDNPPPASRPFTWLENCDAVPQDCVNYGLEYDISYPFADDFDCFNGGSAIRCVVKPKPKLTTTPANEFKFLAYNIFERFYFLSIDGQRERTCRIPSWVLETIPDVDAIAFQEVFLGGCDENNLTLKKVLSFYGFRYTTSVVDSILALNGGIFIASKWPIVREESYVFQSVMFLTAEIFVAKGVSYARIEKTVNGVTKPYNLMSTHLQSGGGDDNTIREAQCQEMVSFTQTLNIPANEPVLFAGDLNLRLDEQSLQTCLNLLSSKLPPLSRTSPLSLSWDPPTNTILQKNFASRLPKWIDYVFYSKLHKNPITSNQIIYNAKDQNEFKVCFAEDYINLFRHSHQPINDCDYTTETIKDLSDHYPVLGIFQF</sequence>
<dbReference type="OrthoDB" id="10010057at2759"/>
<dbReference type="InterPro" id="IPR017766">
    <property type="entry name" value="Sphingomyelinase/PLipase_C"/>
</dbReference>
<evidence type="ECO:0000256" key="2">
    <source>
        <dbReference type="ARBA" id="ARBA00012369"/>
    </source>
</evidence>